<protein>
    <submittedName>
        <fullName evidence="3">Uncharacterized protein</fullName>
    </submittedName>
</protein>
<dbReference type="Proteomes" id="UP000663824">
    <property type="component" value="Unassembled WGS sequence"/>
</dbReference>
<evidence type="ECO:0000313" key="5">
    <source>
        <dbReference type="Proteomes" id="UP000663866"/>
    </source>
</evidence>
<dbReference type="EMBL" id="CAJOBI010104413">
    <property type="protein sequence ID" value="CAF4602826.1"/>
    <property type="molecule type" value="Genomic_DNA"/>
</dbReference>
<proteinExistence type="predicted"/>
<sequence length="130" mass="15105">AIETPEYQHFVIGCDRSPLPGQEYCTHHVEMNHSSQINLIEDEDEDYTLLRNGKRIHFYHHLSCNTKKSKPESYISNCHRTFGATIYVFYRNILLTAHEIMQSETVKNVLAGLCDIIRIATQVEQSYCEI</sequence>
<organism evidence="3 5">
    <name type="scientific">Rotaria magnacalcarata</name>
    <dbReference type="NCBI Taxonomy" id="392030"/>
    <lineage>
        <taxon>Eukaryota</taxon>
        <taxon>Metazoa</taxon>
        <taxon>Spiralia</taxon>
        <taxon>Gnathifera</taxon>
        <taxon>Rotifera</taxon>
        <taxon>Eurotatoria</taxon>
        <taxon>Bdelloidea</taxon>
        <taxon>Philodinida</taxon>
        <taxon>Philodinidae</taxon>
        <taxon>Rotaria</taxon>
    </lineage>
</organism>
<dbReference type="EMBL" id="CAJOBJ010009885">
    <property type="protein sequence ID" value="CAF4148592.1"/>
    <property type="molecule type" value="Genomic_DNA"/>
</dbReference>
<evidence type="ECO:0000313" key="3">
    <source>
        <dbReference type="EMBL" id="CAF4178745.1"/>
    </source>
</evidence>
<evidence type="ECO:0000313" key="2">
    <source>
        <dbReference type="EMBL" id="CAF4148592.1"/>
    </source>
</evidence>
<dbReference type="Proteomes" id="UP000676336">
    <property type="component" value="Unassembled WGS sequence"/>
</dbReference>
<reference evidence="3" key="1">
    <citation type="submission" date="2021-02" db="EMBL/GenBank/DDBJ databases">
        <authorList>
            <person name="Nowell W R."/>
        </authorList>
    </citation>
    <scope>NUCLEOTIDE SEQUENCE</scope>
</reference>
<evidence type="ECO:0000313" key="4">
    <source>
        <dbReference type="EMBL" id="CAF4602826.1"/>
    </source>
</evidence>
<evidence type="ECO:0000313" key="1">
    <source>
        <dbReference type="EMBL" id="CAF2078597.1"/>
    </source>
</evidence>
<name>A0A820AJS4_9BILA</name>
<dbReference type="Proteomes" id="UP000663866">
    <property type="component" value="Unassembled WGS sequence"/>
</dbReference>
<keyword evidence="5" id="KW-1185">Reference proteome</keyword>
<comment type="caution">
    <text evidence="3">The sequence shown here is derived from an EMBL/GenBank/DDBJ whole genome shotgun (WGS) entry which is preliminary data.</text>
</comment>
<accession>A0A820AJS4</accession>
<dbReference type="EMBL" id="CAJNRE010009009">
    <property type="protein sequence ID" value="CAF2078597.1"/>
    <property type="molecule type" value="Genomic_DNA"/>
</dbReference>
<dbReference type="EMBL" id="CAJOBG010006182">
    <property type="protein sequence ID" value="CAF4178745.1"/>
    <property type="molecule type" value="Genomic_DNA"/>
</dbReference>
<feature type="non-terminal residue" evidence="3">
    <location>
        <position position="1"/>
    </location>
</feature>
<dbReference type="AlphaFoldDB" id="A0A820AJS4"/>
<gene>
    <name evidence="2" type="ORF">GIL414_LOCUS19398</name>
    <name evidence="1" type="ORF">MBJ925_LOCUS18074</name>
    <name evidence="3" type="ORF">OVN521_LOCUS25147</name>
    <name evidence="4" type="ORF">SMN809_LOCUS39160</name>
</gene>
<dbReference type="Proteomes" id="UP000681720">
    <property type="component" value="Unassembled WGS sequence"/>
</dbReference>